<evidence type="ECO:0000313" key="1">
    <source>
        <dbReference type="EMBL" id="KAF0900533.1"/>
    </source>
</evidence>
<reference evidence="1 2" key="1">
    <citation type="submission" date="2019-11" db="EMBL/GenBank/DDBJ databases">
        <title>Whole genome sequence of Oryza granulata.</title>
        <authorList>
            <person name="Li W."/>
        </authorList>
    </citation>
    <scope>NUCLEOTIDE SEQUENCE [LARGE SCALE GENOMIC DNA]</scope>
    <source>
        <strain evidence="2">cv. Menghai</strain>
        <tissue evidence="1">Leaf</tissue>
    </source>
</reference>
<evidence type="ECO:0000313" key="2">
    <source>
        <dbReference type="Proteomes" id="UP000479710"/>
    </source>
</evidence>
<gene>
    <name evidence="1" type="ORF">E2562_032128</name>
</gene>
<organism evidence="1 2">
    <name type="scientific">Oryza meyeriana var. granulata</name>
    <dbReference type="NCBI Taxonomy" id="110450"/>
    <lineage>
        <taxon>Eukaryota</taxon>
        <taxon>Viridiplantae</taxon>
        <taxon>Streptophyta</taxon>
        <taxon>Embryophyta</taxon>
        <taxon>Tracheophyta</taxon>
        <taxon>Spermatophyta</taxon>
        <taxon>Magnoliopsida</taxon>
        <taxon>Liliopsida</taxon>
        <taxon>Poales</taxon>
        <taxon>Poaceae</taxon>
        <taxon>BOP clade</taxon>
        <taxon>Oryzoideae</taxon>
        <taxon>Oryzeae</taxon>
        <taxon>Oryzinae</taxon>
        <taxon>Oryza</taxon>
        <taxon>Oryza meyeriana</taxon>
    </lineage>
</organism>
<proteinExistence type="predicted"/>
<dbReference type="AlphaFoldDB" id="A0A6G1CLQ0"/>
<accession>A0A6G1CLQ0</accession>
<sequence length="62" mass="6003">MVAAVAPFLAATARALPLASALVAAALLAASGRAATLPALVLGGCCGFEASCTATWCVLGWL</sequence>
<comment type="caution">
    <text evidence="1">The sequence shown here is derived from an EMBL/GenBank/DDBJ whole genome shotgun (WGS) entry which is preliminary data.</text>
</comment>
<name>A0A6G1CLQ0_9ORYZ</name>
<protein>
    <submittedName>
        <fullName evidence="1">Uncharacterized protein</fullName>
    </submittedName>
</protein>
<dbReference type="EMBL" id="SPHZ02000009">
    <property type="protein sequence ID" value="KAF0900533.1"/>
    <property type="molecule type" value="Genomic_DNA"/>
</dbReference>
<keyword evidence="2" id="KW-1185">Reference proteome</keyword>
<dbReference type="Proteomes" id="UP000479710">
    <property type="component" value="Unassembled WGS sequence"/>
</dbReference>